<evidence type="ECO:0000313" key="9">
    <source>
        <dbReference type="Proteomes" id="UP001598130"/>
    </source>
</evidence>
<evidence type="ECO:0000256" key="5">
    <source>
        <dbReference type="SAM" id="Phobius"/>
    </source>
</evidence>
<dbReference type="PROSITE" id="PS50885">
    <property type="entry name" value="HAMP"/>
    <property type="match status" value="2"/>
</dbReference>
<evidence type="ECO:0000259" key="6">
    <source>
        <dbReference type="PROSITE" id="PS50111"/>
    </source>
</evidence>
<dbReference type="PANTHER" id="PTHR43531">
    <property type="entry name" value="PROTEIN ICFG"/>
    <property type="match status" value="1"/>
</dbReference>
<dbReference type="CDD" id="cd11386">
    <property type="entry name" value="MCP_signal"/>
    <property type="match status" value="1"/>
</dbReference>
<evidence type="ECO:0000256" key="1">
    <source>
        <dbReference type="ARBA" id="ARBA00022500"/>
    </source>
</evidence>
<feature type="coiled-coil region" evidence="4">
    <location>
        <begin position="266"/>
        <end position="299"/>
    </location>
</feature>
<evidence type="ECO:0000259" key="7">
    <source>
        <dbReference type="PROSITE" id="PS50885"/>
    </source>
</evidence>
<gene>
    <name evidence="8" type="ORF">OCL97_16845</name>
</gene>
<dbReference type="Pfam" id="PF00015">
    <property type="entry name" value="MCPsignal"/>
    <property type="match status" value="1"/>
</dbReference>
<dbReference type="InterPro" id="IPR004089">
    <property type="entry name" value="MCPsignal_dom"/>
</dbReference>
<evidence type="ECO:0000256" key="2">
    <source>
        <dbReference type="ARBA" id="ARBA00029447"/>
    </source>
</evidence>
<dbReference type="SMART" id="SM00283">
    <property type="entry name" value="MA"/>
    <property type="match status" value="1"/>
</dbReference>
<feature type="transmembrane region" description="Helical" evidence="5">
    <location>
        <begin position="194"/>
        <end position="216"/>
    </location>
</feature>
<dbReference type="CDD" id="cd06225">
    <property type="entry name" value="HAMP"/>
    <property type="match status" value="1"/>
</dbReference>
<name>A0ABW6CRC7_9CAUL</name>
<dbReference type="Pfam" id="PF18947">
    <property type="entry name" value="HAMP_2"/>
    <property type="match status" value="1"/>
</dbReference>
<accession>A0ABW6CRC7</accession>
<dbReference type="RefSeq" id="WP_377371021.1">
    <property type="nucleotide sequence ID" value="NZ_JAOTJD010000036.1"/>
</dbReference>
<evidence type="ECO:0000256" key="3">
    <source>
        <dbReference type="PROSITE-ProRule" id="PRU00284"/>
    </source>
</evidence>
<dbReference type="Gene3D" id="1.10.8.500">
    <property type="entry name" value="HAMP domain in histidine kinase"/>
    <property type="match status" value="1"/>
</dbReference>
<feature type="domain" description="Methyl-accepting transducer" evidence="6">
    <location>
        <begin position="353"/>
        <end position="582"/>
    </location>
</feature>
<evidence type="ECO:0000256" key="4">
    <source>
        <dbReference type="SAM" id="Coils"/>
    </source>
</evidence>
<dbReference type="InterPro" id="IPR003660">
    <property type="entry name" value="HAMP_dom"/>
</dbReference>
<dbReference type="SUPFAM" id="SSF58104">
    <property type="entry name" value="Methyl-accepting chemotaxis protein (MCP) signaling domain"/>
    <property type="match status" value="1"/>
</dbReference>
<keyword evidence="1" id="KW-0145">Chemotaxis</keyword>
<comment type="similarity">
    <text evidence="2">Belongs to the methyl-accepting chemotaxis (MCP) protein family.</text>
</comment>
<organism evidence="8 9">
    <name type="scientific">Phenylobacterium ferrooxidans</name>
    <dbReference type="NCBI Taxonomy" id="2982689"/>
    <lineage>
        <taxon>Bacteria</taxon>
        <taxon>Pseudomonadati</taxon>
        <taxon>Pseudomonadota</taxon>
        <taxon>Alphaproteobacteria</taxon>
        <taxon>Caulobacterales</taxon>
        <taxon>Caulobacteraceae</taxon>
        <taxon>Phenylobacterium</taxon>
    </lineage>
</organism>
<keyword evidence="5" id="KW-1133">Transmembrane helix</keyword>
<dbReference type="PANTHER" id="PTHR43531:SF11">
    <property type="entry name" value="METHYL-ACCEPTING CHEMOTAXIS PROTEIN 3"/>
    <property type="match status" value="1"/>
</dbReference>
<dbReference type="InterPro" id="IPR024478">
    <property type="entry name" value="HlyB_4HB_MCP"/>
</dbReference>
<dbReference type="Pfam" id="PF00672">
    <property type="entry name" value="HAMP"/>
    <property type="match status" value="1"/>
</dbReference>
<reference evidence="8 9" key="1">
    <citation type="submission" date="2022-09" db="EMBL/GenBank/DDBJ databases">
        <title>New species of Phenylobacterium.</title>
        <authorList>
            <person name="Mieszkin S."/>
        </authorList>
    </citation>
    <scope>NUCLEOTIDE SEQUENCE [LARGE SCALE GENOMIC DNA]</scope>
    <source>
        <strain evidence="8 9">HK31-G</strain>
    </source>
</reference>
<dbReference type="SUPFAM" id="SSF158472">
    <property type="entry name" value="HAMP domain-like"/>
    <property type="match status" value="1"/>
</dbReference>
<comment type="caution">
    <text evidence="8">The sequence shown here is derived from an EMBL/GenBank/DDBJ whole genome shotgun (WGS) entry which is preliminary data.</text>
</comment>
<dbReference type="InterPro" id="IPR051310">
    <property type="entry name" value="MCP_chemotaxis"/>
</dbReference>
<proteinExistence type="inferred from homology"/>
<keyword evidence="9" id="KW-1185">Reference proteome</keyword>
<dbReference type="Pfam" id="PF12729">
    <property type="entry name" value="4HB_MCP_1"/>
    <property type="match status" value="1"/>
</dbReference>
<dbReference type="PROSITE" id="PS50111">
    <property type="entry name" value="CHEMOTAXIS_TRANSDUC_2"/>
    <property type="match status" value="1"/>
</dbReference>
<keyword evidence="3" id="KW-0807">Transducer</keyword>
<dbReference type="InterPro" id="IPR047347">
    <property type="entry name" value="YvaQ-like_sensor"/>
</dbReference>
<keyword evidence="4" id="KW-0175">Coiled coil</keyword>
<feature type="transmembrane region" description="Helical" evidence="5">
    <location>
        <begin position="12"/>
        <end position="30"/>
    </location>
</feature>
<dbReference type="SMART" id="SM00304">
    <property type="entry name" value="HAMP"/>
    <property type="match status" value="2"/>
</dbReference>
<dbReference type="Proteomes" id="UP001598130">
    <property type="component" value="Unassembled WGS sequence"/>
</dbReference>
<sequence length="633" mass="66581">MFSNFKIGTRLTSGYVILLILMIAMAGVSINRVKTINNQLATINDVNSVKQRYAINFRGSVHDRAIRLRDVVLVSDPAELTTILGDIDRLGASYAASAGPLDAILTSGEQVTPDEVEILAAIKATEARTLPLIAQVADLRQAGDEAGAKALLMSEARPAFIQWLKEINQFIDLEEAKNKAVAGDARAIAQGFQVLTLLLCAGALGIGAFITAWALVAIRPLRSLTGVMGALAQDDYAVEVDFAERGDEIGAMARAVQVFKDRGLQARDLEAEADRMRTAADTERGRTEAERRAVEIEQRAVVEALAASLGRLAQGDLTTRIEADFQGQYLQIKTDFNAAVDSLREAIGAITNSVRGLNGGSDEISAASDDLSRRTEQQAASLEETAAALDEVTVTIKRSAEGAKQAASAASEAKGQAERSGLVMGEAVQAMGEIAASSGKISSIVGVIDEIAFQTNLLALNAGVEAARAGEAGRGFAVVASEVRALAQRSASAAKEIKELIAASRLQVDRGVKVVGDTGEALGGIVTKFAEIDLLISEISKSSQEQAVGLNQVNAAVNQMDQVTQQNAAMVEQTTAAAASLKSEAADLGKLVGRFQIGAAAPVAGRPELAQAHRHPAARNPVAALRSRLQRLS</sequence>
<dbReference type="CDD" id="cd19411">
    <property type="entry name" value="MCP2201-like_sensor"/>
    <property type="match status" value="1"/>
</dbReference>
<dbReference type="EMBL" id="JAOTJD010000036">
    <property type="protein sequence ID" value="MFD3265628.1"/>
    <property type="molecule type" value="Genomic_DNA"/>
</dbReference>
<feature type="domain" description="HAMP" evidence="7">
    <location>
        <begin position="215"/>
        <end position="268"/>
    </location>
</feature>
<feature type="domain" description="HAMP" evidence="7">
    <location>
        <begin position="302"/>
        <end position="348"/>
    </location>
</feature>
<protein>
    <submittedName>
        <fullName evidence="8">Methyl-accepting chemotaxis protein</fullName>
    </submittedName>
</protein>
<keyword evidence="5" id="KW-0812">Transmembrane</keyword>
<dbReference type="Gene3D" id="1.10.287.950">
    <property type="entry name" value="Methyl-accepting chemotaxis protein"/>
    <property type="match status" value="1"/>
</dbReference>
<evidence type="ECO:0000313" key="8">
    <source>
        <dbReference type="EMBL" id="MFD3265628.1"/>
    </source>
</evidence>
<keyword evidence="5" id="KW-0472">Membrane</keyword>